<feature type="transmembrane region" description="Helical" evidence="4">
    <location>
        <begin position="37"/>
        <end position="54"/>
    </location>
</feature>
<keyword evidence="2" id="KW-0067">ATP-binding</keyword>
<dbReference type="STRING" id="93684.SAMN05421853_105229"/>
<dbReference type="GO" id="GO:0005886">
    <property type="term" value="C:plasma membrane"/>
    <property type="evidence" value="ECO:0007669"/>
    <property type="project" value="TreeGrafter"/>
</dbReference>
<dbReference type="Pfam" id="PF01656">
    <property type="entry name" value="CbiA"/>
    <property type="match status" value="1"/>
</dbReference>
<dbReference type="SUPFAM" id="SSF52540">
    <property type="entry name" value="P-loop containing nucleoside triphosphate hydrolases"/>
    <property type="match status" value="1"/>
</dbReference>
<keyword evidence="7" id="KW-1185">Reference proteome</keyword>
<evidence type="ECO:0000313" key="7">
    <source>
        <dbReference type="Proteomes" id="UP000243106"/>
    </source>
</evidence>
<dbReference type="AlphaFoldDB" id="A0A1I5YFL7"/>
<feature type="region of interest" description="Disordered" evidence="3">
    <location>
        <begin position="498"/>
        <end position="524"/>
    </location>
</feature>
<evidence type="ECO:0000259" key="5">
    <source>
        <dbReference type="Pfam" id="PF01656"/>
    </source>
</evidence>
<keyword evidence="1" id="KW-0547">Nucleotide-binding</keyword>
<dbReference type="InterPro" id="IPR050445">
    <property type="entry name" value="Bact_polysacc_biosynth/exp"/>
</dbReference>
<feature type="compositionally biased region" description="Basic and acidic residues" evidence="3">
    <location>
        <begin position="513"/>
        <end position="524"/>
    </location>
</feature>
<evidence type="ECO:0000256" key="2">
    <source>
        <dbReference type="ARBA" id="ARBA00022840"/>
    </source>
</evidence>
<reference evidence="7" key="1">
    <citation type="submission" date="2016-10" db="EMBL/GenBank/DDBJ databases">
        <authorList>
            <person name="Varghese N."/>
            <person name="Submissions S."/>
        </authorList>
    </citation>
    <scope>NUCLEOTIDE SEQUENCE [LARGE SCALE GENOMIC DNA]</scope>
    <source>
        <strain evidence="7">JCM 10271</strain>
    </source>
</reference>
<feature type="domain" description="CobQ/CobB/MinD/ParA nucleotide binding" evidence="5">
    <location>
        <begin position="432"/>
        <end position="630"/>
    </location>
</feature>
<keyword evidence="4" id="KW-0472">Membrane</keyword>
<dbReference type="InterPro" id="IPR005702">
    <property type="entry name" value="Wzc-like_C"/>
</dbReference>
<accession>A0A1I5YFL7</accession>
<dbReference type="GO" id="GO:0004713">
    <property type="term" value="F:protein tyrosine kinase activity"/>
    <property type="evidence" value="ECO:0007669"/>
    <property type="project" value="TreeGrafter"/>
</dbReference>
<evidence type="ECO:0000256" key="4">
    <source>
        <dbReference type="SAM" id="Phobius"/>
    </source>
</evidence>
<dbReference type="CDD" id="cd05387">
    <property type="entry name" value="BY-kinase"/>
    <property type="match status" value="1"/>
</dbReference>
<gene>
    <name evidence="6" type="ORF">SAMN05421853_105229</name>
</gene>
<dbReference type="PANTHER" id="PTHR32309">
    <property type="entry name" value="TYROSINE-PROTEIN KINASE"/>
    <property type="match status" value="1"/>
</dbReference>
<organism evidence="6 7">
    <name type="scientific">Roseivivax halotolerans</name>
    <dbReference type="NCBI Taxonomy" id="93684"/>
    <lineage>
        <taxon>Bacteria</taxon>
        <taxon>Pseudomonadati</taxon>
        <taxon>Pseudomonadota</taxon>
        <taxon>Alphaproteobacteria</taxon>
        <taxon>Rhodobacterales</taxon>
        <taxon>Roseobacteraceae</taxon>
        <taxon>Roseivivax</taxon>
    </lineage>
</organism>
<dbReference type="Proteomes" id="UP000243106">
    <property type="component" value="Unassembled WGS sequence"/>
</dbReference>
<name>A0A1I5YFL7_9RHOB</name>
<keyword evidence="4" id="KW-1133">Transmembrane helix</keyword>
<evidence type="ECO:0000256" key="3">
    <source>
        <dbReference type="SAM" id="MobiDB-lite"/>
    </source>
</evidence>
<dbReference type="InterPro" id="IPR002586">
    <property type="entry name" value="CobQ/CobB/MinD/ParA_Nub-bd_dom"/>
</dbReference>
<dbReference type="InterPro" id="IPR027417">
    <property type="entry name" value="P-loop_NTPase"/>
</dbReference>
<protein>
    <submittedName>
        <fullName evidence="6">Chromosome partitioning ATPase, Mrp family, contains Fe-S cluster</fullName>
    </submittedName>
</protein>
<evidence type="ECO:0000313" key="6">
    <source>
        <dbReference type="EMBL" id="SFQ43026.1"/>
    </source>
</evidence>
<dbReference type="PANTHER" id="PTHR32309:SF13">
    <property type="entry name" value="FERRIC ENTEROBACTIN TRANSPORT PROTEIN FEPE"/>
    <property type="match status" value="1"/>
</dbReference>
<sequence length="654" mass="72596">MTAQESFTPMMIESSQSFDERIGVAELLVILRRQAKIAVFIVLAVMSAALYYLSTVEERFVTRAMLVLTQQETRIDRALAQLESFDLSRSIVETELDVLRSREFAASLAERLSLDDEPAFARAADAPPISEAERQAVLIDKLLASYSVSRSGESLAIEIVAETADPELTAAIANGVAETYIQRTTSERRSEIQRSVTFLEARVEEMSADVGAMEMKIADFVRENNLDDPTRLNRLVAEQMQLTTLLTTIAGDPGRSAEVRRSEADLAEAEDRLRRHTSASLSLGGMERALELEQTRYQQAISRLYELETQLDFVPRSARHVTEARVPVEPDWPNTKVALALSFLAAVILAFVASLLFEALNRRVWSEMDIKRLTGLTNVGSVARIPRRGIMRRKPTPLQFLSTDPRSVFNEGLRGILTLWLNVYRTSRSKVIMVTSSLPNEGKSTVALSLAGSAARDGLRVLVLDLDVHDQGVTELAGDKQASMSLQWMVDKIDKIDKEEDPPELGEPPIMKHASEEHSEVGADEQPRRLAEGLDLVTVGAQGRLNPHLLMEVKAKLFPHLRTQYDLIVIDTPPVLVLNDACRFGSLADAVLVVVRWGRTKSDELRETHARLNRSGAHVFGTILNDVDPRKQLRYQTGGYLGSSAYGKNLPGKA</sequence>
<keyword evidence="4" id="KW-0812">Transmembrane</keyword>
<dbReference type="Gene3D" id="3.40.50.300">
    <property type="entry name" value="P-loop containing nucleotide triphosphate hydrolases"/>
    <property type="match status" value="1"/>
</dbReference>
<evidence type="ECO:0000256" key="1">
    <source>
        <dbReference type="ARBA" id="ARBA00022741"/>
    </source>
</evidence>
<dbReference type="RefSeq" id="WP_175497525.1">
    <property type="nucleotide sequence ID" value="NZ_FOXV01000005.1"/>
</dbReference>
<proteinExistence type="predicted"/>
<dbReference type="EMBL" id="FOXV01000005">
    <property type="protein sequence ID" value="SFQ43026.1"/>
    <property type="molecule type" value="Genomic_DNA"/>
</dbReference>